<dbReference type="CDD" id="cd00086">
    <property type="entry name" value="homeodomain"/>
    <property type="match status" value="1"/>
</dbReference>
<evidence type="ECO:0000313" key="11">
    <source>
        <dbReference type="Proteomes" id="UP000694620"/>
    </source>
</evidence>
<evidence type="ECO:0000259" key="9">
    <source>
        <dbReference type="PROSITE" id="PS50071"/>
    </source>
</evidence>
<comment type="similarity">
    <text evidence="2">Belongs to the paired homeobox family.</text>
</comment>
<comment type="subcellular location">
    <subcellularLocation>
        <location evidence="1 7 8">Nucleus</location>
    </subcellularLocation>
</comment>
<evidence type="ECO:0000256" key="6">
    <source>
        <dbReference type="ARBA" id="ARBA00023242"/>
    </source>
</evidence>
<evidence type="ECO:0000256" key="2">
    <source>
        <dbReference type="ARBA" id="ARBA00005733"/>
    </source>
</evidence>
<evidence type="ECO:0000256" key="3">
    <source>
        <dbReference type="ARBA" id="ARBA00022473"/>
    </source>
</evidence>
<reference evidence="10" key="2">
    <citation type="submission" date="2025-08" db="UniProtKB">
        <authorList>
            <consortium name="Ensembl"/>
        </authorList>
    </citation>
    <scope>IDENTIFICATION</scope>
</reference>
<dbReference type="Pfam" id="PF00046">
    <property type="entry name" value="Homeodomain"/>
    <property type="match status" value="1"/>
</dbReference>
<dbReference type="InterPro" id="IPR001356">
    <property type="entry name" value="HD"/>
</dbReference>
<keyword evidence="3" id="KW-0217">Developmental protein</keyword>
<feature type="domain" description="Homeobox" evidence="9">
    <location>
        <begin position="33"/>
        <end position="93"/>
    </location>
</feature>
<dbReference type="Gene3D" id="1.10.10.60">
    <property type="entry name" value="Homeodomain-like"/>
    <property type="match status" value="1"/>
</dbReference>
<dbReference type="GO" id="GO:0000977">
    <property type="term" value="F:RNA polymerase II transcription regulatory region sequence-specific DNA binding"/>
    <property type="evidence" value="ECO:0007669"/>
    <property type="project" value="TreeGrafter"/>
</dbReference>
<evidence type="ECO:0000256" key="4">
    <source>
        <dbReference type="ARBA" id="ARBA00023125"/>
    </source>
</evidence>
<dbReference type="GO" id="GO:0000981">
    <property type="term" value="F:DNA-binding transcription factor activity, RNA polymerase II-specific"/>
    <property type="evidence" value="ECO:0007669"/>
    <property type="project" value="TreeGrafter"/>
</dbReference>
<dbReference type="PANTHER" id="PTHR24329">
    <property type="entry name" value="HOMEOBOX PROTEIN ARISTALESS"/>
    <property type="match status" value="1"/>
</dbReference>
<organism evidence="10 11">
    <name type="scientific">Erpetoichthys calabaricus</name>
    <name type="common">Rope fish</name>
    <name type="synonym">Calamoichthys calabaricus</name>
    <dbReference type="NCBI Taxonomy" id="27687"/>
    <lineage>
        <taxon>Eukaryota</taxon>
        <taxon>Metazoa</taxon>
        <taxon>Chordata</taxon>
        <taxon>Craniata</taxon>
        <taxon>Vertebrata</taxon>
        <taxon>Euteleostomi</taxon>
        <taxon>Actinopterygii</taxon>
        <taxon>Polypteriformes</taxon>
        <taxon>Polypteridae</taxon>
        <taxon>Erpetoichthys</taxon>
    </lineage>
</organism>
<keyword evidence="5 7" id="KW-0371">Homeobox</keyword>
<accession>A0A8C4RPB4</accession>
<dbReference type="SMART" id="SM00389">
    <property type="entry name" value="HOX"/>
    <property type="match status" value="1"/>
</dbReference>
<evidence type="ECO:0000256" key="7">
    <source>
        <dbReference type="PROSITE-ProRule" id="PRU00108"/>
    </source>
</evidence>
<dbReference type="GO" id="GO:0005634">
    <property type="term" value="C:nucleus"/>
    <property type="evidence" value="ECO:0007669"/>
    <property type="project" value="UniProtKB-SubCell"/>
</dbReference>
<keyword evidence="4 7" id="KW-0238">DNA-binding</keyword>
<dbReference type="PROSITE" id="PS50071">
    <property type="entry name" value="HOMEOBOX_2"/>
    <property type="match status" value="1"/>
</dbReference>
<name>A0A8C4RPB4_ERPCA</name>
<evidence type="ECO:0000313" key="10">
    <source>
        <dbReference type="Ensembl" id="ENSECRP00000003393.1"/>
    </source>
</evidence>
<dbReference type="GeneTree" id="ENSGT00940000162190"/>
<proteinExistence type="inferred from homology"/>
<dbReference type="Ensembl" id="ENSECRT00000003451.1">
    <property type="protein sequence ID" value="ENSECRP00000003393.1"/>
    <property type="gene ID" value="ENSECRG00000002325.1"/>
</dbReference>
<protein>
    <recommendedName>
        <fullName evidence="9">Homeobox domain-containing protein</fullName>
    </recommendedName>
</protein>
<reference evidence="10" key="1">
    <citation type="submission" date="2021-06" db="EMBL/GenBank/DDBJ databases">
        <authorList>
            <consortium name="Wellcome Sanger Institute Data Sharing"/>
        </authorList>
    </citation>
    <scope>NUCLEOTIDE SEQUENCE [LARGE SCALE GENOMIC DNA]</scope>
</reference>
<keyword evidence="6 7" id="KW-0539">Nucleus</keyword>
<dbReference type="InterPro" id="IPR009057">
    <property type="entry name" value="Homeodomain-like_sf"/>
</dbReference>
<feature type="DNA-binding region" description="Homeobox" evidence="7">
    <location>
        <begin position="35"/>
        <end position="94"/>
    </location>
</feature>
<dbReference type="PANTHER" id="PTHR24329:SF340">
    <property type="entry name" value="ARISTALESS RELATED HOMEOBOX"/>
    <property type="match status" value="1"/>
</dbReference>
<keyword evidence="11" id="KW-1185">Reference proteome</keyword>
<evidence type="ECO:0000256" key="1">
    <source>
        <dbReference type="ARBA" id="ARBA00004123"/>
    </source>
</evidence>
<dbReference type="FunFam" id="1.10.10.60:FF:000312">
    <property type="entry name" value="Mix-type homeobox gene 1"/>
    <property type="match status" value="1"/>
</dbReference>
<dbReference type="AlphaFoldDB" id="A0A8C4RPB4"/>
<sequence>NRPSEATAGTIASTNNPLHSSGVCSSSATLQFLTHRRKRTNFTQQQLGVLEKVFASTMYPDIYLRESLEELTGLPESRIQVWFQNRRAKARRHTAVSTRRPDHHLVKSFDSTDQPKHLELNPQSRLTHGCLFGSLINDTNKKLDRQREPPASLIQGDNSWSNHVQPSCMPLGLQFKNQNSIHNQTWKNSVKVQSVFLVEYDNYPPNKTIGPEMKEVIPPIPTTRSSPKPGACPVGQRPYFFTTCKTGHFSPIPDDGDSGGLLYWKGLSTDLGNL</sequence>
<dbReference type="Proteomes" id="UP000694620">
    <property type="component" value="Chromosome 3"/>
</dbReference>
<dbReference type="SUPFAM" id="SSF46689">
    <property type="entry name" value="Homeodomain-like"/>
    <property type="match status" value="1"/>
</dbReference>
<evidence type="ECO:0000256" key="5">
    <source>
        <dbReference type="ARBA" id="ARBA00023155"/>
    </source>
</evidence>
<dbReference type="InterPro" id="IPR050649">
    <property type="entry name" value="Paired_Homeobox_TFs"/>
</dbReference>
<evidence type="ECO:0000256" key="8">
    <source>
        <dbReference type="RuleBase" id="RU000682"/>
    </source>
</evidence>
<reference evidence="10" key="3">
    <citation type="submission" date="2025-09" db="UniProtKB">
        <authorList>
            <consortium name="Ensembl"/>
        </authorList>
    </citation>
    <scope>IDENTIFICATION</scope>
</reference>